<dbReference type="InterPro" id="IPR014777">
    <property type="entry name" value="4pyrrole_Mease_sub1"/>
</dbReference>
<dbReference type="InterPro" id="IPR012382">
    <property type="entry name" value="CobI/CbiL"/>
</dbReference>
<evidence type="ECO:0000313" key="9">
    <source>
        <dbReference type="EMBL" id="KKO19423.1"/>
    </source>
</evidence>
<evidence type="ECO:0000256" key="6">
    <source>
        <dbReference type="ARBA" id="ARBA00022691"/>
    </source>
</evidence>
<name>A0A0M2UTM5_9BACT</name>
<comment type="similarity">
    <text evidence="2 7">Belongs to the precorrin methyltransferase family.</text>
</comment>
<dbReference type="GO" id="GO:0009236">
    <property type="term" value="P:cobalamin biosynthetic process"/>
    <property type="evidence" value="ECO:0007669"/>
    <property type="project" value="UniProtKB-UniRule"/>
</dbReference>
<organism evidence="9 10">
    <name type="scientific">Candidatus Brocadia fulgida</name>
    <dbReference type="NCBI Taxonomy" id="380242"/>
    <lineage>
        <taxon>Bacteria</taxon>
        <taxon>Pseudomonadati</taxon>
        <taxon>Planctomycetota</taxon>
        <taxon>Candidatus Brocadiia</taxon>
        <taxon>Candidatus Brocadiales</taxon>
        <taxon>Candidatus Brocadiaceae</taxon>
        <taxon>Candidatus Brocadia</taxon>
    </lineage>
</organism>
<gene>
    <name evidence="9" type="ORF">BROFUL_01885</name>
</gene>
<dbReference type="PANTHER" id="PTHR43467">
    <property type="entry name" value="COBALT-PRECORRIN-2 C(20)-METHYLTRANSFERASE"/>
    <property type="match status" value="1"/>
</dbReference>
<dbReference type="InterPro" id="IPR006364">
    <property type="entry name" value="CobI/CbiL/CobIJ_dom"/>
</dbReference>
<dbReference type="InterPro" id="IPR035996">
    <property type="entry name" value="4pyrrol_Methylase_sf"/>
</dbReference>
<keyword evidence="4" id="KW-0489">Methyltransferase</keyword>
<dbReference type="SUPFAM" id="SSF53790">
    <property type="entry name" value="Tetrapyrrole methylase"/>
    <property type="match status" value="1"/>
</dbReference>
<dbReference type="Gene3D" id="3.40.1010.10">
    <property type="entry name" value="Cobalt-precorrin-4 Transmethylase, Domain 1"/>
    <property type="match status" value="1"/>
</dbReference>
<comment type="caution">
    <text evidence="9">The sequence shown here is derived from an EMBL/GenBank/DDBJ whole genome shotgun (WGS) entry which is preliminary data.</text>
</comment>
<evidence type="ECO:0000256" key="3">
    <source>
        <dbReference type="ARBA" id="ARBA00022573"/>
    </source>
</evidence>
<dbReference type="CDD" id="cd11645">
    <property type="entry name" value="Precorrin_2_C20_MT"/>
    <property type="match status" value="1"/>
</dbReference>
<dbReference type="InterPro" id="IPR000878">
    <property type="entry name" value="4pyrrol_Mease"/>
</dbReference>
<dbReference type="AlphaFoldDB" id="A0A0M2UTM5"/>
<evidence type="ECO:0000313" key="10">
    <source>
        <dbReference type="Proteomes" id="UP000034954"/>
    </source>
</evidence>
<accession>A0A0M2UTM5</accession>
<keyword evidence="3" id="KW-0169">Cobalamin biosynthesis</keyword>
<dbReference type="PANTHER" id="PTHR43467:SF2">
    <property type="entry name" value="COBALT-PRECORRIN-2 C(20)-METHYLTRANSFERASE"/>
    <property type="match status" value="1"/>
</dbReference>
<keyword evidence="5" id="KW-0808">Transferase</keyword>
<dbReference type="Proteomes" id="UP000034954">
    <property type="component" value="Unassembled WGS sequence"/>
</dbReference>
<dbReference type="EMBL" id="LAQJ01000194">
    <property type="protein sequence ID" value="KKO19423.1"/>
    <property type="molecule type" value="Genomic_DNA"/>
</dbReference>
<evidence type="ECO:0000256" key="5">
    <source>
        <dbReference type="ARBA" id="ARBA00022679"/>
    </source>
</evidence>
<evidence type="ECO:0000256" key="2">
    <source>
        <dbReference type="ARBA" id="ARBA00005879"/>
    </source>
</evidence>
<dbReference type="UniPathway" id="UPA00148"/>
<feature type="domain" description="Tetrapyrrole methylase" evidence="8">
    <location>
        <begin position="6"/>
        <end position="208"/>
    </location>
</feature>
<protein>
    <submittedName>
        <fullName evidence="9">Precorrin-2 C20-methyltransferase</fullName>
    </submittedName>
</protein>
<dbReference type="Gene3D" id="3.30.950.10">
    <property type="entry name" value="Methyltransferase, Cobalt-precorrin-4 Transmethylase, Domain 2"/>
    <property type="match status" value="1"/>
</dbReference>
<evidence type="ECO:0000256" key="4">
    <source>
        <dbReference type="ARBA" id="ARBA00022603"/>
    </source>
</evidence>
<dbReference type="GO" id="GO:0030788">
    <property type="term" value="F:precorrin-2 C20-methyltransferase activity"/>
    <property type="evidence" value="ECO:0007669"/>
    <property type="project" value="InterPro"/>
</dbReference>
<keyword evidence="10" id="KW-1185">Reference proteome</keyword>
<dbReference type="PIRSF" id="PIRSF036427">
    <property type="entry name" value="Precrrn-2_mtase"/>
    <property type="match status" value="1"/>
</dbReference>
<dbReference type="GO" id="GO:0032259">
    <property type="term" value="P:methylation"/>
    <property type="evidence" value="ECO:0007669"/>
    <property type="project" value="UniProtKB-KW"/>
</dbReference>
<evidence type="ECO:0000256" key="1">
    <source>
        <dbReference type="ARBA" id="ARBA00004953"/>
    </source>
</evidence>
<dbReference type="NCBIfam" id="TIGR01467">
    <property type="entry name" value="cobI_cbiL"/>
    <property type="match status" value="1"/>
</dbReference>
<evidence type="ECO:0000256" key="7">
    <source>
        <dbReference type="PIRNR" id="PIRNR036427"/>
    </source>
</evidence>
<dbReference type="Pfam" id="PF00590">
    <property type="entry name" value="TP_methylase"/>
    <property type="match status" value="1"/>
</dbReference>
<dbReference type="InterPro" id="IPR003043">
    <property type="entry name" value="Uropor_MeTrfase_CS"/>
</dbReference>
<reference evidence="9 10" key="1">
    <citation type="journal article" date="2013" name="BMC Microbiol.">
        <title>Identification of the type II cytochrome c maturation pathway in anammox bacteria by comparative genomics.</title>
        <authorList>
            <person name="Ferousi C."/>
            <person name="Speth D.R."/>
            <person name="Reimann J."/>
            <person name="Op den Camp H.J."/>
            <person name="Allen J.W."/>
            <person name="Keltjens J.T."/>
            <person name="Jetten M.S."/>
        </authorList>
    </citation>
    <scope>NUCLEOTIDE SEQUENCE [LARGE SCALE GENOMIC DNA]</scope>
    <source>
        <strain evidence="9">RU1</strain>
    </source>
</reference>
<proteinExistence type="inferred from homology"/>
<sequence>MKPGNFYGIGLGPGDPELLTIKAIRAIQGANRIFVPRSDTKEESLALEIVKDYVKEKKVIEQVYPMTKDKSVLNAAWLTAAEEVCTEVRNGHNIAYLTLGDPMTFSTYIYLLRHLNAMLPEHVIHTIPGITSYNAAACMANYPLLTGDERLAVIPVPKDITTLRPILETFDTVVLMKVAKKLDEVIQLIEEMNLAEHALFASYIGQKDAYLTCDIVSLKGSGRGYMSVLIVKRKDALVKGFATI</sequence>
<dbReference type="InterPro" id="IPR014776">
    <property type="entry name" value="4pyrrole_Mease_sub2"/>
</dbReference>
<evidence type="ECO:0000259" key="8">
    <source>
        <dbReference type="Pfam" id="PF00590"/>
    </source>
</evidence>
<comment type="pathway">
    <text evidence="1">Cofactor biosynthesis; adenosylcobalamin biosynthesis.</text>
</comment>
<dbReference type="PROSITE" id="PS00839">
    <property type="entry name" value="SUMT_1"/>
    <property type="match status" value="1"/>
</dbReference>
<keyword evidence="6" id="KW-0949">S-adenosyl-L-methionine</keyword>